<sequence>MNNSQFSPEREGNASNHVGSDDPSQHDVGTAPETAGAFDIRNIIALLLGIFGILLLFAYFVIDPGINPDSGDPKNASYNLITGMCLVLAAVVFALWAKLSPIRVDAEAARIREEHHKEMEAQREQALAQFNQQVAGKTPGKGSDNSD</sequence>
<gene>
    <name evidence="3" type="ORF">I6I10_10100</name>
    <name evidence="4" type="ORF">I6J21_06035</name>
</gene>
<dbReference type="RefSeq" id="WP_005392429.1">
    <property type="nucleotide sequence ID" value="NZ_CP066007.1"/>
</dbReference>
<feature type="region of interest" description="Disordered" evidence="1">
    <location>
        <begin position="1"/>
        <end position="30"/>
    </location>
</feature>
<dbReference type="EMBL" id="CP066007">
    <property type="protein sequence ID" value="QQB45822.1"/>
    <property type="molecule type" value="Genomic_DNA"/>
</dbReference>
<accession>A0A7T4EED3</accession>
<dbReference type="GeneID" id="92759962"/>
<organism evidence="3 5">
    <name type="scientific">Corynebacterium glucuronolyticum</name>
    <dbReference type="NCBI Taxonomy" id="39791"/>
    <lineage>
        <taxon>Bacteria</taxon>
        <taxon>Bacillati</taxon>
        <taxon>Actinomycetota</taxon>
        <taxon>Actinomycetes</taxon>
        <taxon>Mycobacteriales</taxon>
        <taxon>Corynebacteriaceae</taxon>
        <taxon>Corynebacterium</taxon>
    </lineage>
</organism>
<keyword evidence="2" id="KW-0472">Membrane</keyword>
<proteinExistence type="predicted"/>
<dbReference type="OrthoDB" id="5196985at2"/>
<dbReference type="Proteomes" id="UP000617681">
    <property type="component" value="Chromosome"/>
</dbReference>
<evidence type="ECO:0000256" key="1">
    <source>
        <dbReference type="SAM" id="MobiDB-lite"/>
    </source>
</evidence>
<dbReference type="Proteomes" id="UP000596145">
    <property type="component" value="Chromosome"/>
</dbReference>
<feature type="compositionally biased region" description="Polar residues" evidence="1">
    <location>
        <begin position="1"/>
        <end position="18"/>
    </location>
</feature>
<dbReference type="EMBL" id="CP069534">
    <property type="protein sequence ID" value="QRP71665.1"/>
    <property type="molecule type" value="Genomic_DNA"/>
</dbReference>
<name>A0A7T4EED3_9CORY</name>
<protein>
    <submittedName>
        <fullName evidence="3">Uncharacterized protein</fullName>
    </submittedName>
</protein>
<feature type="transmembrane region" description="Helical" evidence="2">
    <location>
        <begin position="43"/>
        <end position="62"/>
    </location>
</feature>
<keyword evidence="2" id="KW-0812">Transmembrane</keyword>
<dbReference type="AlphaFoldDB" id="A0A7T4EED3"/>
<reference evidence="3 5" key="1">
    <citation type="submission" date="2020-12" db="EMBL/GenBank/DDBJ databases">
        <title>FDA dAtabase for Regulatory Grade micrObial Sequences (FDA-ARGOS): Supporting development and validation of Infectious Disease Dx tests.</title>
        <authorList>
            <person name="Sproer C."/>
            <person name="Gronow S."/>
            <person name="Severitt S."/>
            <person name="Schroder I."/>
            <person name="Tallon L."/>
            <person name="Sadzewicz L."/>
            <person name="Zhao X."/>
            <person name="Boylan J."/>
            <person name="Ott S."/>
            <person name="Bowen H."/>
            <person name="Vavikolanu K."/>
            <person name="Mehta A."/>
            <person name="Aluvathingal J."/>
            <person name="Nadendla S."/>
            <person name="Lowell S."/>
            <person name="Myers T."/>
            <person name="Yan Y."/>
            <person name="Sichtig H."/>
        </authorList>
    </citation>
    <scope>NUCLEOTIDE SEQUENCE [LARGE SCALE GENOMIC DNA]</scope>
    <source>
        <strain evidence="3 5">FDAARGOS_1053</strain>
        <strain evidence="4">FDAARGOS_1191</strain>
    </source>
</reference>
<evidence type="ECO:0000313" key="4">
    <source>
        <dbReference type="EMBL" id="QRP71665.1"/>
    </source>
</evidence>
<evidence type="ECO:0000313" key="5">
    <source>
        <dbReference type="Proteomes" id="UP000596145"/>
    </source>
</evidence>
<evidence type="ECO:0000313" key="3">
    <source>
        <dbReference type="EMBL" id="QQB45822.1"/>
    </source>
</evidence>
<keyword evidence="2" id="KW-1133">Transmembrane helix</keyword>
<evidence type="ECO:0000256" key="2">
    <source>
        <dbReference type="SAM" id="Phobius"/>
    </source>
</evidence>
<feature type="transmembrane region" description="Helical" evidence="2">
    <location>
        <begin position="77"/>
        <end position="97"/>
    </location>
</feature>